<feature type="region of interest" description="Disordered" evidence="2">
    <location>
        <begin position="305"/>
        <end position="324"/>
    </location>
</feature>
<gene>
    <name evidence="4" type="ORF">FHS48_000596</name>
</gene>
<keyword evidence="5" id="KW-1185">Reference proteome</keyword>
<dbReference type="Gene3D" id="3.50.70.20">
    <property type="entry name" value="Cytochrome P460"/>
    <property type="match status" value="1"/>
</dbReference>
<proteinExistence type="predicted"/>
<dbReference type="RefSeq" id="WP_184261255.1">
    <property type="nucleotide sequence ID" value="NZ_JACIIX010000001.1"/>
</dbReference>
<dbReference type="InterPro" id="IPR038142">
    <property type="entry name" value="Cytochrome_P460_sp"/>
</dbReference>
<sequence length="1172" mass="126604">MSQIIPDARTGRTAGRGLRALLKPFGLKPLALMAGLMAPALFSAPAAALQPTAPDFQAAQFCTGPNAAKNAGEPVWKTLCYDGKVTLQNYDSLDSIGRRLVSGLAWRAVQDLTGMQAPLQSGQLYGGDEMAGVILFLLAGGHLGWAHDVASFSEDIRMTGPVFGGQGFDTHQRVRVFYSDAVVKWLKNGRKGDIPDGAMIVKQMYGSDPLDTTYGADRTAGWAIMVRNSKASHDGWMWQLIFLPKGPPFNAPTLFSYAQPGDNFCLSCHAAADNKQVTFSSLQNLQGAPQQYSWIYQVQPGVFATQPEQSPAPAPSPSASPVLTPAGQGLFAKTTTQMQAAGLKTAAETSALVGKTLPDRLGSLRADFDRYTGLSEADRHARLKTLLAQSPELQELSGKMQGGQIPSYLLPLVDKLIGDIGLLLKGEIGPALNNVVELYLRAILEGTPVPPLPTPNPAITGAFPKTPTLPKSQADMAWLPLDFIFSHTPALPAKLPENVCKAHQGADGAVPFPTTSLLAASGNAAKTGPRNSTKMVDCRDVYVTSDNCNGCHWSYVLQNNDQPSMTTIDQAGIDPKDPSKTKMWDISPYAEWSASMMGLAGRDPIFHAQIAWEAQRHPDLADQAGNFCTRCHQAGAQRQFHLDNGQGHAENKPVIYPPDQKPKGPLFSTAYTYLEPSKTVNAPTKYAALARDGVTCTICHQMEANGLGTEETFTGNFKYPDHPGLIYGPFATDSVKPYLMEQAIGVTPVHGPQMKDSALCGSCHTVITPVVTEHKTAGDQYRTAYEQSTYVEWLNSAFAGQTGTQAQSCQDCHMPSRLPDAPVDGTAKPITEIIANVESAWLPPLDNRAPDAAITPEPKQDFRRHTLLGLNLYANMMFQQFPNLLGNSSQPLGRVPNGQPALVLAQKEIMTFAQQMTVDVGVKTGGPVNGGNAYDVTVVNKTGHKFPSGVGFRRAYILFEAKDASGAVVWASGRTNAAGQLVDETGAVLENETTTDPLKIQTGDPLITAQNQAYLFEERIASPVGGLAALKTAIKPDLRAMRLTTSFLEVAYEAKDTRLLPKGWSPTGPYAEITRPWLLDVNKAEHVPLPIGNDPASRTIRYVVPSSVSGVATVTATVYYQSIPPYYLQERWQYDTPEAQRLYYMVAHLNTEGTPIEGWRLPLVSDSLTVTR</sequence>
<dbReference type="Pfam" id="PF16694">
    <property type="entry name" value="Cytochrome_P460"/>
    <property type="match status" value="1"/>
</dbReference>
<protein>
    <recommendedName>
        <fullName evidence="3">Cytochrome P460 domain-containing protein</fullName>
    </recommendedName>
</protein>
<evidence type="ECO:0000256" key="2">
    <source>
        <dbReference type="SAM" id="MobiDB-lite"/>
    </source>
</evidence>
<accession>A0A7W9ZD84</accession>
<name>A0A7W9ZD84_NOVIT</name>
<comment type="caution">
    <text evidence="4">The sequence shown here is derived from an EMBL/GenBank/DDBJ whole genome shotgun (WGS) entry which is preliminary data.</text>
</comment>
<evidence type="ECO:0000256" key="1">
    <source>
        <dbReference type="ARBA" id="ARBA00022729"/>
    </source>
</evidence>
<organism evidence="4 5">
    <name type="scientific">Novispirillum itersonii</name>
    <name type="common">Aquaspirillum itersonii</name>
    <dbReference type="NCBI Taxonomy" id="189"/>
    <lineage>
        <taxon>Bacteria</taxon>
        <taxon>Pseudomonadati</taxon>
        <taxon>Pseudomonadota</taxon>
        <taxon>Alphaproteobacteria</taxon>
        <taxon>Rhodospirillales</taxon>
        <taxon>Novispirillaceae</taxon>
        <taxon>Novispirillum</taxon>
    </lineage>
</organism>
<evidence type="ECO:0000313" key="5">
    <source>
        <dbReference type="Proteomes" id="UP000544872"/>
    </source>
</evidence>
<dbReference type="PANTHER" id="PTHR35038">
    <property type="entry name" value="DISSIMILATORY SULFITE REDUCTASE SIRA"/>
    <property type="match status" value="1"/>
</dbReference>
<dbReference type="Proteomes" id="UP000544872">
    <property type="component" value="Unassembled WGS sequence"/>
</dbReference>
<evidence type="ECO:0000259" key="3">
    <source>
        <dbReference type="Pfam" id="PF16694"/>
    </source>
</evidence>
<dbReference type="PANTHER" id="PTHR35038:SF8">
    <property type="entry name" value="C-TYPE POLYHEME CYTOCHROME OMCC"/>
    <property type="match status" value="1"/>
</dbReference>
<dbReference type="Gene3D" id="1.10.1130.10">
    <property type="entry name" value="Flavocytochrome C3, Chain A"/>
    <property type="match status" value="1"/>
</dbReference>
<reference evidence="4 5" key="1">
    <citation type="submission" date="2020-08" db="EMBL/GenBank/DDBJ databases">
        <title>Genomic Encyclopedia of Type Strains, Phase IV (KMG-IV): sequencing the most valuable type-strain genomes for metagenomic binning, comparative biology and taxonomic classification.</title>
        <authorList>
            <person name="Goeker M."/>
        </authorList>
    </citation>
    <scope>NUCLEOTIDE SEQUENCE [LARGE SCALE GENOMIC DNA]</scope>
    <source>
        <strain evidence="4 5">DSM 11590</strain>
    </source>
</reference>
<evidence type="ECO:0000313" key="4">
    <source>
        <dbReference type="EMBL" id="MBB6209215.1"/>
    </source>
</evidence>
<dbReference type="SUPFAM" id="SSF48695">
    <property type="entry name" value="Multiheme cytochromes"/>
    <property type="match status" value="1"/>
</dbReference>
<dbReference type="AlphaFoldDB" id="A0A7W9ZD84"/>
<dbReference type="InterPro" id="IPR036280">
    <property type="entry name" value="Multihaem_cyt_sf"/>
</dbReference>
<feature type="domain" description="Cytochrome P460" evidence="3">
    <location>
        <begin position="173"/>
        <end position="280"/>
    </location>
</feature>
<dbReference type="EMBL" id="JACIIX010000001">
    <property type="protein sequence ID" value="MBB6209215.1"/>
    <property type="molecule type" value="Genomic_DNA"/>
</dbReference>
<keyword evidence="1" id="KW-0732">Signal</keyword>
<dbReference type="InterPro" id="IPR032033">
    <property type="entry name" value="Cytochrome_P460"/>
</dbReference>
<dbReference type="InterPro" id="IPR051829">
    <property type="entry name" value="Multiheme_Cytochr_ET"/>
</dbReference>